<name>O16347_CAEEL</name>
<keyword evidence="3" id="KW-1185">Reference proteome</keyword>
<dbReference type="GeneID" id="191947"/>
<feature type="transmembrane region" description="Helical" evidence="1">
    <location>
        <begin position="197"/>
        <end position="222"/>
    </location>
</feature>
<dbReference type="CTD" id="191947"/>
<dbReference type="AlphaFoldDB" id="O16347"/>
<dbReference type="PIR" id="T31779">
    <property type="entry name" value="T31779"/>
</dbReference>
<feature type="transmembrane region" description="Helical" evidence="1">
    <location>
        <begin position="281"/>
        <end position="305"/>
    </location>
</feature>
<dbReference type="UCSC" id="F38H12.2">
    <property type="organism name" value="c. elegans"/>
</dbReference>
<evidence type="ECO:0000313" key="3">
    <source>
        <dbReference type="Proteomes" id="UP000001940"/>
    </source>
</evidence>
<dbReference type="AGR" id="WB:WBGene00005624"/>
<feature type="transmembrane region" description="Helical" evidence="1">
    <location>
        <begin position="92"/>
        <end position="115"/>
    </location>
</feature>
<accession>O16347</accession>
<keyword evidence="2" id="KW-0675">Receptor</keyword>
<dbReference type="Proteomes" id="UP000001940">
    <property type="component" value="Chromosome V"/>
</dbReference>
<dbReference type="eggNOG" id="ENOG502R3HH">
    <property type="taxonomic scope" value="Eukaryota"/>
</dbReference>
<dbReference type="HOGENOM" id="CLU_036335_0_0_1"/>
<feature type="transmembrane region" description="Helical" evidence="1">
    <location>
        <begin position="6"/>
        <end position="30"/>
    </location>
</feature>
<dbReference type="Pfam" id="PF10319">
    <property type="entry name" value="7TM_GPCR_Srj"/>
    <property type="match status" value="1"/>
</dbReference>
<protein>
    <submittedName>
        <fullName evidence="2">Serpentine Receptor, class J</fullName>
    </submittedName>
</protein>
<organism evidence="2 3">
    <name type="scientific">Caenorhabditis elegans</name>
    <dbReference type="NCBI Taxonomy" id="6239"/>
    <lineage>
        <taxon>Eukaryota</taxon>
        <taxon>Metazoa</taxon>
        <taxon>Ecdysozoa</taxon>
        <taxon>Nematoda</taxon>
        <taxon>Chromadorea</taxon>
        <taxon>Rhabditida</taxon>
        <taxon>Rhabditina</taxon>
        <taxon>Rhabditomorpha</taxon>
        <taxon>Rhabditoidea</taxon>
        <taxon>Rhabditidae</taxon>
        <taxon>Peloderinae</taxon>
        <taxon>Caenorhabditis</taxon>
    </lineage>
</organism>
<evidence type="ECO:0000313" key="4">
    <source>
        <dbReference type="WormBase" id="F38H12.2"/>
    </source>
</evidence>
<reference evidence="2 3" key="1">
    <citation type="journal article" date="1998" name="Science">
        <title>Genome sequence of the nematode C. elegans: a platform for investigating biology.</title>
        <authorList>
            <consortium name="The C. elegans sequencing consortium"/>
            <person name="Sulson J.E."/>
            <person name="Waterston R."/>
        </authorList>
    </citation>
    <scope>NUCLEOTIDE SEQUENCE [LARGE SCALE GENOMIC DNA]</scope>
    <source>
        <strain evidence="2 3">Bristol N2</strain>
    </source>
</reference>
<feature type="transmembrane region" description="Helical" evidence="1">
    <location>
        <begin position="243"/>
        <end position="269"/>
    </location>
</feature>
<dbReference type="PhylomeDB" id="O16347"/>
<evidence type="ECO:0000256" key="1">
    <source>
        <dbReference type="SAM" id="Phobius"/>
    </source>
</evidence>
<sequence>MLTNWIYVFLPRISCALAWVVNPIFIYLIFTESSNKFGNYRFLLLYFALFNLTYSIVNIVVPIDIITYRYSYMVILRDGWFVELSDFNFSLLSARCSLVGATFALILVHFVYRYLAIQNSSLTRENFHWYMTGSIFVSVFHFSIWHLTCMYFTHAEVEMRQYVIPGIRRTFGNETIDFNILGGAFHEVPNNVIKRTWIAVAICTSISVLTVTQFIVLSRMIINKLNSMSITVSKKIARFQFELLRALIVQTTIPIVISFAPCLFCWFIPISGIELPRPFNYYEVSAFGIFPFVDPIAIILCLPIFRARVFSFLSSIASVSSEKPSCASPTK</sequence>
<dbReference type="WormBase" id="F38H12.2">
    <property type="protein sequence ID" value="CE10080"/>
    <property type="gene ID" value="WBGene00005624"/>
    <property type="gene designation" value="srj-40"/>
</dbReference>
<keyword evidence="1" id="KW-1133">Transmembrane helix</keyword>
<dbReference type="FunCoup" id="O16347">
    <property type="interactions" value="1"/>
</dbReference>
<keyword evidence="1" id="KW-0472">Membrane</keyword>
<evidence type="ECO:0000313" key="2">
    <source>
        <dbReference type="EMBL" id="CCD68405.1"/>
    </source>
</evidence>
<dbReference type="InterPro" id="IPR019423">
    <property type="entry name" value="7TM_GPCR_serpentine_rcpt_Srj"/>
</dbReference>
<dbReference type="PANTHER" id="PTHR45907">
    <property type="entry name" value="SERPENTINE RECEPTOR, CLASS J"/>
    <property type="match status" value="1"/>
</dbReference>
<dbReference type="PANTHER" id="PTHR45907:SF24">
    <property type="entry name" value="SERPENTINE RECEPTOR, CLASS J-RELATED"/>
    <property type="match status" value="1"/>
</dbReference>
<dbReference type="OrthoDB" id="5783895at2759"/>
<dbReference type="PaxDb" id="6239-F38H12.2"/>
<gene>
    <name evidence="2 4" type="primary">srj-40</name>
    <name evidence="2" type="ORF">CELE_F38H12.2</name>
    <name evidence="4" type="ORF">F38H12.2</name>
</gene>
<feature type="transmembrane region" description="Helical" evidence="1">
    <location>
        <begin position="127"/>
        <end position="147"/>
    </location>
</feature>
<proteinExistence type="predicted"/>
<feature type="transmembrane region" description="Helical" evidence="1">
    <location>
        <begin position="42"/>
        <end position="72"/>
    </location>
</feature>
<dbReference type="InParanoid" id="O16347"/>
<dbReference type="EMBL" id="BX284605">
    <property type="protein sequence ID" value="CCD68405.1"/>
    <property type="molecule type" value="Genomic_DNA"/>
</dbReference>
<keyword evidence="1" id="KW-0812">Transmembrane</keyword>
<dbReference type="KEGG" id="cel:CELE_F38H12.2"/>
<dbReference type="RefSeq" id="NP_504140.1">
    <property type="nucleotide sequence ID" value="NM_071739.1"/>
</dbReference>